<dbReference type="EMBL" id="JACIGK010000017">
    <property type="protein sequence ID" value="MBB4266787.1"/>
    <property type="molecule type" value="Genomic_DNA"/>
</dbReference>
<evidence type="ECO:0000256" key="1">
    <source>
        <dbReference type="ARBA" id="ARBA00022801"/>
    </source>
</evidence>
<dbReference type="Proteomes" id="UP000554286">
    <property type="component" value="Unassembled WGS sequence"/>
</dbReference>
<protein>
    <submittedName>
        <fullName evidence="3">Pimeloyl-ACP methyl ester carboxylesterase</fullName>
    </submittedName>
</protein>
<dbReference type="InterPro" id="IPR000073">
    <property type="entry name" value="AB_hydrolase_1"/>
</dbReference>
<evidence type="ECO:0000259" key="2">
    <source>
        <dbReference type="Pfam" id="PF00561"/>
    </source>
</evidence>
<comment type="caution">
    <text evidence="3">The sequence shown here is derived from an EMBL/GenBank/DDBJ whole genome shotgun (WGS) entry which is preliminary data.</text>
</comment>
<keyword evidence="4" id="KW-1185">Reference proteome</keyword>
<dbReference type="PRINTS" id="PR00412">
    <property type="entry name" value="EPOXHYDRLASE"/>
</dbReference>
<dbReference type="GO" id="GO:0016787">
    <property type="term" value="F:hydrolase activity"/>
    <property type="evidence" value="ECO:0007669"/>
    <property type="project" value="UniProtKB-KW"/>
</dbReference>
<keyword evidence="1" id="KW-0378">Hydrolase</keyword>
<dbReference type="RefSeq" id="WP_184045539.1">
    <property type="nucleotide sequence ID" value="NZ_JACIGK010000017.1"/>
</dbReference>
<sequence length="268" mass="28718">MHLTVTRVGDTAPDRGVVVILHGLFGSGRNWSAIAKRLARDGWGVVMPDLRNHGQSPWDATMTYPAMAEDLRILLDDVSPARPAVVIGHSMGGKAAMRLALESPERLGALVVVDVAPVAYRHDLRDLAEAMRALPLRGLRRRAEADAALADAVPEAAVRAFLLQNLDLPDDGPPRWRPNLDGLIDGMPDITGWPPPPAGARYDGPTLVLSGAASDYVRPAHAEVFSALFPGVRAETVDGAGHWVHAERPEAFLTAVGRFLETVSLPPA</sequence>
<dbReference type="InterPro" id="IPR000639">
    <property type="entry name" value="Epox_hydrolase-like"/>
</dbReference>
<dbReference type="Gene3D" id="3.40.50.1820">
    <property type="entry name" value="alpha/beta hydrolase"/>
    <property type="match status" value="1"/>
</dbReference>
<dbReference type="PRINTS" id="PR00111">
    <property type="entry name" value="ABHYDROLASE"/>
</dbReference>
<reference evidence="3 4" key="1">
    <citation type="submission" date="2020-08" db="EMBL/GenBank/DDBJ databases">
        <title>Genome sequencing of Purple Non-Sulfur Bacteria from various extreme environments.</title>
        <authorList>
            <person name="Mayer M."/>
        </authorList>
    </citation>
    <scope>NUCLEOTIDE SEQUENCE [LARGE SCALE GENOMIC DNA]</scope>
    <source>
        <strain evidence="3 4">JA131</strain>
    </source>
</reference>
<feature type="domain" description="AB hydrolase-1" evidence="2">
    <location>
        <begin position="17"/>
        <end position="249"/>
    </location>
</feature>
<dbReference type="AlphaFoldDB" id="A0A7W6REE8"/>
<accession>A0A7W6REE8</accession>
<proteinExistence type="predicted"/>
<evidence type="ECO:0000313" key="4">
    <source>
        <dbReference type="Proteomes" id="UP000554286"/>
    </source>
</evidence>
<evidence type="ECO:0000313" key="3">
    <source>
        <dbReference type="EMBL" id="MBB4266787.1"/>
    </source>
</evidence>
<dbReference type="Pfam" id="PF00561">
    <property type="entry name" value="Abhydrolase_1"/>
    <property type="match status" value="1"/>
</dbReference>
<organism evidence="3 4">
    <name type="scientific">Roseospira visakhapatnamensis</name>
    <dbReference type="NCBI Taxonomy" id="390880"/>
    <lineage>
        <taxon>Bacteria</taxon>
        <taxon>Pseudomonadati</taxon>
        <taxon>Pseudomonadota</taxon>
        <taxon>Alphaproteobacteria</taxon>
        <taxon>Rhodospirillales</taxon>
        <taxon>Rhodospirillaceae</taxon>
        <taxon>Roseospira</taxon>
    </lineage>
</organism>
<dbReference type="InterPro" id="IPR029058">
    <property type="entry name" value="AB_hydrolase_fold"/>
</dbReference>
<name>A0A7W6REE8_9PROT</name>
<dbReference type="SUPFAM" id="SSF53474">
    <property type="entry name" value="alpha/beta-Hydrolases"/>
    <property type="match status" value="1"/>
</dbReference>
<dbReference type="PANTHER" id="PTHR46118">
    <property type="entry name" value="PROTEIN ABHD11"/>
    <property type="match status" value="1"/>
</dbReference>
<gene>
    <name evidence="3" type="ORF">GGD89_002423</name>
</gene>
<dbReference type="PANTHER" id="PTHR46118:SF4">
    <property type="entry name" value="PROTEIN ABHD11"/>
    <property type="match status" value="1"/>
</dbReference>